<dbReference type="WBParaSite" id="nRc.2.0.1.t22332-RA">
    <property type="protein sequence ID" value="nRc.2.0.1.t22332-RA"/>
    <property type="gene ID" value="nRc.2.0.1.g22332"/>
</dbReference>
<evidence type="ECO:0000313" key="2">
    <source>
        <dbReference type="WBParaSite" id="nRc.2.0.1.t22332-RA"/>
    </source>
</evidence>
<reference evidence="2" key="1">
    <citation type="submission" date="2022-11" db="UniProtKB">
        <authorList>
            <consortium name="WormBaseParasite"/>
        </authorList>
    </citation>
    <scope>IDENTIFICATION</scope>
</reference>
<sequence length="112" mass="12786">MLPLLPGLPMGQVIQASTMDASQYLSSVECQAQSDEILIAKDEQNVYDQVYIGQYMDAEGAKKKEEDQTAGTPIHTVVETPQELAAWRAEEDKEFQILDLNWDDEDYQSWWD</sequence>
<evidence type="ECO:0000313" key="1">
    <source>
        <dbReference type="Proteomes" id="UP000887565"/>
    </source>
</evidence>
<accession>A0A915J799</accession>
<protein>
    <submittedName>
        <fullName evidence="2">Uncharacterized protein</fullName>
    </submittedName>
</protein>
<proteinExistence type="predicted"/>
<keyword evidence="1" id="KW-1185">Reference proteome</keyword>
<dbReference type="Proteomes" id="UP000887565">
    <property type="component" value="Unplaced"/>
</dbReference>
<organism evidence="1 2">
    <name type="scientific">Romanomermis culicivorax</name>
    <name type="common">Nematode worm</name>
    <dbReference type="NCBI Taxonomy" id="13658"/>
    <lineage>
        <taxon>Eukaryota</taxon>
        <taxon>Metazoa</taxon>
        <taxon>Ecdysozoa</taxon>
        <taxon>Nematoda</taxon>
        <taxon>Enoplea</taxon>
        <taxon>Dorylaimia</taxon>
        <taxon>Mermithida</taxon>
        <taxon>Mermithoidea</taxon>
        <taxon>Mermithidae</taxon>
        <taxon>Romanomermis</taxon>
    </lineage>
</organism>
<name>A0A915J799_ROMCU</name>
<dbReference type="AlphaFoldDB" id="A0A915J799"/>